<dbReference type="SUPFAM" id="SSF54001">
    <property type="entry name" value="Cysteine proteinases"/>
    <property type="match status" value="1"/>
</dbReference>
<dbReference type="GO" id="GO:0008234">
    <property type="term" value="F:cysteine-type peptidase activity"/>
    <property type="evidence" value="ECO:0007669"/>
    <property type="project" value="InterPro"/>
</dbReference>
<dbReference type="InterPro" id="IPR038765">
    <property type="entry name" value="Papain-like_cys_pep_sf"/>
</dbReference>
<dbReference type="PROSITE" id="PS50600">
    <property type="entry name" value="ULP_PROTEASE"/>
    <property type="match status" value="1"/>
</dbReference>
<dbReference type="Gene3D" id="3.40.395.10">
    <property type="entry name" value="Adenoviral Proteinase, Chain A"/>
    <property type="match status" value="1"/>
</dbReference>
<protein>
    <recommendedName>
        <fullName evidence="3">Ubiquitin-like protease family profile domain-containing protein</fullName>
    </recommendedName>
</protein>
<evidence type="ECO:0000259" key="3">
    <source>
        <dbReference type="PROSITE" id="PS50600"/>
    </source>
</evidence>
<reference evidence="4" key="1">
    <citation type="journal article" date="2020" name="Nature">
        <title>Giant virus diversity and host interactions through global metagenomics.</title>
        <authorList>
            <person name="Schulz F."/>
            <person name="Roux S."/>
            <person name="Paez-Espino D."/>
            <person name="Jungbluth S."/>
            <person name="Walsh D.A."/>
            <person name="Denef V.J."/>
            <person name="McMahon K.D."/>
            <person name="Konstantinidis K.T."/>
            <person name="Eloe-Fadrosh E.A."/>
            <person name="Kyrpides N.C."/>
            <person name="Woyke T."/>
        </authorList>
    </citation>
    <scope>NUCLEOTIDE SEQUENCE</scope>
    <source>
        <strain evidence="4">GVMAG-S-1091796-13</strain>
    </source>
</reference>
<evidence type="ECO:0000313" key="4">
    <source>
        <dbReference type="EMBL" id="QHS80834.1"/>
    </source>
</evidence>
<keyword evidence="2" id="KW-0378">Hydrolase</keyword>
<dbReference type="EMBL" id="MN740722">
    <property type="protein sequence ID" value="QHS80834.1"/>
    <property type="molecule type" value="Genomic_DNA"/>
</dbReference>
<proteinExistence type="predicted"/>
<dbReference type="Pfam" id="PF02902">
    <property type="entry name" value="Peptidase_C48"/>
    <property type="match status" value="1"/>
</dbReference>
<sequence>MASKNICAPNISIKNHWTCFTLDELKEIANAFNIYIQNNKMCGKNTCVSKNQIPIENKTKLQLWKSIYNKLKPICKYENCWIDLDFIKQIDDLNLREKIKYFTFKPKMNKHYNKWLNTKDINAVLQQYQEVYKTFNFLGALPSDFYKIVKLKWSDLYKYKKIGIIFNLDEHNKTGSHWVSFLIDNTSKTIEYYDSVGDKPNKNIEEFIHKISKLFKNKYTVKINSVKNQYGDSECGVYAMYYIIERLSGNSFEKITSNIIKDDEIKKFRKHFFI</sequence>
<feature type="domain" description="Ubiquitin-like protease family profile" evidence="3">
    <location>
        <begin position="93"/>
        <end position="246"/>
    </location>
</feature>
<dbReference type="AlphaFoldDB" id="A0A6C0AM11"/>
<evidence type="ECO:0000256" key="1">
    <source>
        <dbReference type="ARBA" id="ARBA00022670"/>
    </source>
</evidence>
<accession>A0A6C0AM11</accession>
<dbReference type="GO" id="GO:0006508">
    <property type="term" value="P:proteolysis"/>
    <property type="evidence" value="ECO:0007669"/>
    <property type="project" value="UniProtKB-KW"/>
</dbReference>
<organism evidence="4">
    <name type="scientific">viral metagenome</name>
    <dbReference type="NCBI Taxonomy" id="1070528"/>
    <lineage>
        <taxon>unclassified sequences</taxon>
        <taxon>metagenomes</taxon>
        <taxon>organismal metagenomes</taxon>
    </lineage>
</organism>
<evidence type="ECO:0000256" key="2">
    <source>
        <dbReference type="ARBA" id="ARBA00022801"/>
    </source>
</evidence>
<keyword evidence="1" id="KW-0645">Protease</keyword>
<name>A0A6C0AM11_9ZZZZ</name>
<dbReference type="InterPro" id="IPR003653">
    <property type="entry name" value="Peptidase_C48_C"/>
</dbReference>